<evidence type="ECO:0000256" key="4">
    <source>
        <dbReference type="ARBA" id="ARBA00022692"/>
    </source>
</evidence>
<protein>
    <recommendedName>
        <fullName evidence="11">Vitamin B12 transporter BtuB</fullName>
    </recommendedName>
    <alternativeName>
        <fullName evidence="11">Cobalamin receptor</fullName>
    </alternativeName>
    <alternativeName>
        <fullName evidence="11">Outer membrane cobalamin translocator</fullName>
    </alternativeName>
</protein>
<dbReference type="InterPro" id="IPR010101">
    <property type="entry name" value="B12_transptr_BtuB"/>
</dbReference>
<dbReference type="Proteomes" id="UP000233526">
    <property type="component" value="Unassembled WGS sequence"/>
</dbReference>
<feature type="domain" description="TonB-dependent receptor plug" evidence="14">
    <location>
        <begin position="40"/>
        <end position="145"/>
    </location>
</feature>
<comment type="similarity">
    <text evidence="11">Belongs to the TonB-dependent receptor family. BtuB (TC 1.B.14.3.1) subfamily.</text>
</comment>
<feature type="chain" id="PRO_5015016906" description="Vitamin B12 transporter BtuB" evidence="11">
    <location>
        <begin position="19"/>
        <end position="622"/>
    </location>
</feature>
<evidence type="ECO:0000259" key="14">
    <source>
        <dbReference type="Pfam" id="PF07715"/>
    </source>
</evidence>
<sequence length="622" mass="68298" precursor="true">MSKTLLVAAALLPTTAFAQTTIPINPTLVITANRVEQPVSSVLAPVVVIDRAEIEARQVQSLPDLLKTLPGVQMATLGGRGHISSLFVRGTNSNHSLVLMNGRPIAAMVAGTPDLSQIPLGNIERIEYIRGPRAAVYGSDAIGGVINLITKTSAKNGSETHLKGGAGSNGYGQGELRTVQSLGQKTDMNMLIGYERTDGFDIKAQDGFTPIQPDRDGFAGLNGQIGLNHRFNDAWSADINAQGYNNLTEIDGGEDWLAPGVPSSDQSRVQAFQYDGGLKFQSETLTSRLEASYGENKLKTWLETQGEGSGKPIHTGLTRFSWINNWSGIKGLNLTGGADWQREEMKSDSRGSNKAFNAPDRDNTGLFAVGSYRWQALLWELSGRTDDNQQYGRHNTWSAASGLDIDENHNVRLSYGTGFKAPTFNQLYYPGSENPTLKPEESKNLELGLSGRYSAWDWSVNLYRNRIDNLIYCLTSMSYTCNPINTTADIKGVETELGIDTGPVHHRLSYDYTRAKDTGNQDLQLLRRAEHKGSWIADTRFDAATLTAELLYVGKRYDNNWATNQRVELGAYTLLNLAASYEVTQQFTLGGRIDNLLDRDYAPAYGYASPGTEFKVTADYRF</sequence>
<evidence type="ECO:0000256" key="8">
    <source>
        <dbReference type="ARBA" id="ARBA00023114"/>
    </source>
</evidence>
<evidence type="ECO:0000313" key="15">
    <source>
        <dbReference type="EMBL" id="PKQ78860.1"/>
    </source>
</evidence>
<reference evidence="15 16" key="1">
    <citation type="journal article" date="2017" name="Front. Microbiol.">
        <title>Strong Genomic and Phenotypic Heterogeneity in the Aeromonas sobria Species Complex.</title>
        <authorList>
            <person name="Gauthier J."/>
            <person name="Vincent A.T."/>
            <person name="Charette S.J."/>
            <person name="Derome N."/>
        </authorList>
    </citation>
    <scope>NUCLEOTIDE SEQUENCE [LARGE SCALE GENOMIC DNA]</scope>
    <source>
        <strain evidence="15 16">JF2635</strain>
    </source>
</reference>
<evidence type="ECO:0000256" key="12">
    <source>
        <dbReference type="PROSITE-ProRule" id="PRU01360"/>
    </source>
</evidence>
<dbReference type="Gene3D" id="2.170.130.10">
    <property type="entry name" value="TonB-dependent receptor, plug domain"/>
    <property type="match status" value="1"/>
</dbReference>
<feature type="short sequence motif" description="TonB C-terminal box" evidence="11">
    <location>
        <begin position="605"/>
        <end position="622"/>
    </location>
</feature>
<dbReference type="PANTHER" id="PTHR30069">
    <property type="entry name" value="TONB-DEPENDENT OUTER MEMBRANE RECEPTOR"/>
    <property type="match status" value="1"/>
</dbReference>
<keyword evidence="2 11" id="KW-0813">Transport</keyword>
<dbReference type="InterPro" id="IPR037066">
    <property type="entry name" value="Plug_dom_sf"/>
</dbReference>
<proteinExistence type="inferred from homology"/>
<evidence type="ECO:0000256" key="3">
    <source>
        <dbReference type="ARBA" id="ARBA00022452"/>
    </source>
</evidence>
<gene>
    <name evidence="11" type="primary">btuB</name>
    <name evidence="15" type="ORF">AOX56_15040</name>
</gene>
<dbReference type="InterPro" id="IPR039426">
    <property type="entry name" value="TonB-dep_rcpt-like"/>
</dbReference>
<feature type="domain" description="TonB-dependent receptor-like beta-barrel" evidence="13">
    <location>
        <begin position="204"/>
        <end position="596"/>
    </location>
</feature>
<evidence type="ECO:0000256" key="2">
    <source>
        <dbReference type="ARBA" id="ARBA00022448"/>
    </source>
</evidence>
<dbReference type="PANTHER" id="PTHR30069:SF53">
    <property type="entry name" value="COLICIN I RECEPTOR-RELATED"/>
    <property type="match status" value="1"/>
</dbReference>
<evidence type="ECO:0000256" key="10">
    <source>
        <dbReference type="ARBA" id="ARBA00023237"/>
    </source>
</evidence>
<evidence type="ECO:0000259" key="13">
    <source>
        <dbReference type="Pfam" id="PF00593"/>
    </source>
</evidence>
<comment type="subcellular location">
    <subcellularLocation>
        <location evidence="1 11 12">Cell outer membrane</location>
        <topology evidence="1 11 12">Multi-pass membrane protein</topology>
    </subcellularLocation>
</comment>
<dbReference type="EMBL" id="LJZX01000033">
    <property type="protein sequence ID" value="PKQ78860.1"/>
    <property type="molecule type" value="Genomic_DNA"/>
</dbReference>
<dbReference type="HAMAP" id="MF_01531">
    <property type="entry name" value="BtuB"/>
    <property type="match status" value="1"/>
</dbReference>
<accession>A0A2N3J085</accession>
<dbReference type="InterPro" id="IPR036942">
    <property type="entry name" value="Beta-barrel_TonB_sf"/>
</dbReference>
<dbReference type="GO" id="GO:0006811">
    <property type="term" value="P:monoatomic ion transport"/>
    <property type="evidence" value="ECO:0007669"/>
    <property type="project" value="UniProtKB-KW"/>
</dbReference>
<keyword evidence="9 11" id="KW-0472">Membrane</keyword>
<evidence type="ECO:0000256" key="1">
    <source>
        <dbReference type="ARBA" id="ARBA00004571"/>
    </source>
</evidence>
<keyword evidence="6 11" id="KW-0406">Ion transport</keyword>
<dbReference type="Pfam" id="PF00593">
    <property type="entry name" value="TonB_dep_Rec_b-barrel"/>
    <property type="match status" value="1"/>
</dbReference>
<keyword evidence="8 11" id="KW-0626">Porin</keyword>
<keyword evidence="5 11" id="KW-0732">Signal</keyword>
<dbReference type="InterPro" id="IPR012910">
    <property type="entry name" value="Plug_dom"/>
</dbReference>
<keyword evidence="7 11" id="KW-0798">TonB box</keyword>
<organism evidence="15 16">
    <name type="scientific">Aeromonas sobria</name>
    <dbReference type="NCBI Taxonomy" id="646"/>
    <lineage>
        <taxon>Bacteria</taxon>
        <taxon>Pseudomonadati</taxon>
        <taxon>Pseudomonadota</taxon>
        <taxon>Gammaproteobacteria</taxon>
        <taxon>Aeromonadales</taxon>
        <taxon>Aeromonadaceae</taxon>
        <taxon>Aeromonas</taxon>
    </lineage>
</organism>
<evidence type="ECO:0000256" key="7">
    <source>
        <dbReference type="ARBA" id="ARBA00023077"/>
    </source>
</evidence>
<dbReference type="GO" id="GO:0015420">
    <property type="term" value="F:ABC-type vitamin B12 transporter activity"/>
    <property type="evidence" value="ECO:0007669"/>
    <property type="project" value="InterPro"/>
</dbReference>
<dbReference type="RefSeq" id="WP_101317588.1">
    <property type="nucleotide sequence ID" value="NZ_CAWNSS010000033.1"/>
</dbReference>
<evidence type="ECO:0000256" key="6">
    <source>
        <dbReference type="ARBA" id="ARBA00023065"/>
    </source>
</evidence>
<comment type="function">
    <text evidence="11">Involved in the active translocation of vitamin B12 (cyanocobalamin) across the outer membrane to the periplasmic space. It derives its energy for transport by interacting with the trans-periplasmic membrane protein TonB.</text>
</comment>
<dbReference type="InterPro" id="IPR000531">
    <property type="entry name" value="Beta-barrel_TonB"/>
</dbReference>
<keyword evidence="10 11" id="KW-0998">Cell outer membrane</keyword>
<keyword evidence="4 11" id="KW-0812">Transmembrane</keyword>
<dbReference type="GO" id="GO:0015288">
    <property type="term" value="F:porin activity"/>
    <property type="evidence" value="ECO:0007669"/>
    <property type="project" value="UniProtKB-KW"/>
</dbReference>
<dbReference type="SUPFAM" id="SSF56935">
    <property type="entry name" value="Porins"/>
    <property type="match status" value="1"/>
</dbReference>
<evidence type="ECO:0000256" key="5">
    <source>
        <dbReference type="ARBA" id="ARBA00022729"/>
    </source>
</evidence>
<dbReference type="CDD" id="cd01347">
    <property type="entry name" value="ligand_gated_channel"/>
    <property type="match status" value="1"/>
</dbReference>
<name>A0A2N3J085_AERSO</name>
<dbReference type="Pfam" id="PF07715">
    <property type="entry name" value="Plug"/>
    <property type="match status" value="1"/>
</dbReference>
<evidence type="ECO:0000256" key="9">
    <source>
        <dbReference type="ARBA" id="ARBA00023136"/>
    </source>
</evidence>
<feature type="short sequence motif" description="TonB box" evidence="11">
    <location>
        <begin position="26"/>
        <end position="33"/>
    </location>
</feature>
<comment type="caution">
    <text evidence="15">The sequence shown here is derived from an EMBL/GenBank/DDBJ whole genome shotgun (WGS) entry which is preliminary data.</text>
</comment>
<feature type="signal peptide" evidence="11">
    <location>
        <begin position="1"/>
        <end position="18"/>
    </location>
</feature>
<dbReference type="GO" id="GO:0046930">
    <property type="term" value="C:pore complex"/>
    <property type="evidence" value="ECO:0007669"/>
    <property type="project" value="UniProtKB-KW"/>
</dbReference>
<dbReference type="AlphaFoldDB" id="A0A2N3J085"/>
<evidence type="ECO:0000313" key="16">
    <source>
        <dbReference type="Proteomes" id="UP000233526"/>
    </source>
</evidence>
<dbReference type="PROSITE" id="PS52016">
    <property type="entry name" value="TONB_DEPENDENT_REC_3"/>
    <property type="match status" value="1"/>
</dbReference>
<dbReference type="GO" id="GO:0009279">
    <property type="term" value="C:cell outer membrane"/>
    <property type="evidence" value="ECO:0007669"/>
    <property type="project" value="UniProtKB-SubCell"/>
</dbReference>
<dbReference type="Gene3D" id="2.40.170.20">
    <property type="entry name" value="TonB-dependent receptor, beta-barrel domain"/>
    <property type="match status" value="1"/>
</dbReference>
<evidence type="ECO:0000256" key="11">
    <source>
        <dbReference type="HAMAP-Rule" id="MF_01531"/>
    </source>
</evidence>
<keyword evidence="3 11" id="KW-1134">Transmembrane beta strand</keyword>